<sequence length="375" mass="40411">MTQNNQSKPRVLVLFGGESGEHGISCATAAGVVEAIDHDRFEVVTVGITPQGQWVPVDFSSDQFQLSDTGVAEVPAANRQLFLSPGGGHVVSLPTQLGSEFSLSDLGSFDVVFPLLHGPFGEDGTIQGLLEMMHLPYVGCGVLASAAAMDKPTTKVLLHQAGLPAGKWETVTARQWKHDRFEAMGRIENLGLPVFVKPARAGSSLGITKVSAAGDLEAAITKAQAVDPRVIVEQELTGFEVECAVLQGADGRPRTSEPGRIAMDDDVVFYDYETKYFGEDTVRLEIPAKIPAHLATQVRQIAGQAFEALGCEGLARVDFFVDPEKESVVINEVNTMPGFTPFSMYPKLWEHMGIGYSQLMEELISLALSRPVGLR</sequence>
<proteinExistence type="inferred from homology"/>
<reference evidence="18" key="1">
    <citation type="submission" date="2022-01" db="EMBL/GenBank/DDBJ databases">
        <title>Collection of gut derived symbiotic bacterial strains cultured from healthy donors.</title>
        <authorList>
            <person name="Lin H."/>
            <person name="Kohout C."/>
            <person name="Waligurski E."/>
            <person name="Pamer E.G."/>
        </authorList>
    </citation>
    <scope>NUCLEOTIDE SEQUENCE</scope>
    <source>
        <strain evidence="18">DFI.7.46</strain>
    </source>
</reference>
<evidence type="ECO:0000256" key="12">
    <source>
        <dbReference type="HAMAP-Rule" id="MF_00047"/>
    </source>
</evidence>
<comment type="catalytic activity">
    <reaction evidence="12">
        <text>2 D-alanine + ATP = D-alanyl-D-alanine + ADP + phosphate + H(+)</text>
        <dbReference type="Rhea" id="RHEA:11224"/>
        <dbReference type="ChEBI" id="CHEBI:15378"/>
        <dbReference type="ChEBI" id="CHEBI:30616"/>
        <dbReference type="ChEBI" id="CHEBI:43474"/>
        <dbReference type="ChEBI" id="CHEBI:57416"/>
        <dbReference type="ChEBI" id="CHEBI:57822"/>
        <dbReference type="ChEBI" id="CHEBI:456216"/>
        <dbReference type="EC" id="6.3.2.4"/>
    </reaction>
</comment>
<dbReference type="GO" id="GO:0008716">
    <property type="term" value="F:D-alanine-D-alanine ligase activity"/>
    <property type="evidence" value="ECO:0007669"/>
    <property type="project" value="UniProtKB-UniRule"/>
</dbReference>
<dbReference type="SUPFAM" id="SSF56059">
    <property type="entry name" value="Glutathione synthetase ATP-binding domain-like"/>
    <property type="match status" value="1"/>
</dbReference>
<evidence type="ECO:0000313" key="19">
    <source>
        <dbReference type="Proteomes" id="UP001200537"/>
    </source>
</evidence>
<evidence type="ECO:0000259" key="17">
    <source>
        <dbReference type="PROSITE" id="PS50975"/>
    </source>
</evidence>
<dbReference type="PIRSF" id="PIRSF039102">
    <property type="entry name" value="Ddl/VanB"/>
    <property type="match status" value="1"/>
</dbReference>
<keyword evidence="7 15" id="KW-0460">Magnesium</keyword>
<evidence type="ECO:0000256" key="2">
    <source>
        <dbReference type="ARBA" id="ARBA00010871"/>
    </source>
</evidence>
<dbReference type="HAMAP" id="MF_00047">
    <property type="entry name" value="Dala_Dala_lig"/>
    <property type="match status" value="1"/>
</dbReference>
<evidence type="ECO:0000256" key="16">
    <source>
        <dbReference type="PROSITE-ProRule" id="PRU00409"/>
    </source>
</evidence>
<gene>
    <name evidence="12" type="primary">ddl</name>
    <name evidence="18" type="ORF">L0M99_09475</name>
</gene>
<keyword evidence="8 12" id="KW-0133">Cell shape</keyword>
<dbReference type="GO" id="GO:0005524">
    <property type="term" value="F:ATP binding"/>
    <property type="evidence" value="ECO:0007669"/>
    <property type="project" value="UniProtKB-UniRule"/>
</dbReference>
<evidence type="ECO:0000256" key="11">
    <source>
        <dbReference type="ARBA" id="ARBA00023316"/>
    </source>
</evidence>
<dbReference type="InterPro" id="IPR013815">
    <property type="entry name" value="ATP_grasp_subdomain_1"/>
</dbReference>
<evidence type="ECO:0000256" key="5">
    <source>
        <dbReference type="ARBA" id="ARBA00022741"/>
    </source>
</evidence>
<dbReference type="Gene3D" id="3.30.1490.20">
    <property type="entry name" value="ATP-grasp fold, A domain"/>
    <property type="match status" value="1"/>
</dbReference>
<dbReference type="InterPro" id="IPR016185">
    <property type="entry name" value="PreATP-grasp_dom_sf"/>
</dbReference>
<dbReference type="AlphaFoldDB" id="A0AAJ1BET3"/>
<dbReference type="InterPro" id="IPR011095">
    <property type="entry name" value="Dala_Dala_lig_C"/>
</dbReference>
<dbReference type="PROSITE" id="PS00844">
    <property type="entry name" value="DALA_DALA_LIGASE_2"/>
    <property type="match status" value="1"/>
</dbReference>
<keyword evidence="4 15" id="KW-0479">Metal-binding</keyword>
<evidence type="ECO:0000256" key="7">
    <source>
        <dbReference type="ARBA" id="ARBA00022842"/>
    </source>
</evidence>
<feature type="binding site" evidence="14">
    <location>
        <begin position="331"/>
        <end position="332"/>
    </location>
    <ligand>
        <name>ATP</name>
        <dbReference type="ChEBI" id="CHEBI:30616"/>
    </ligand>
</feature>
<dbReference type="RefSeq" id="WP_238128433.1">
    <property type="nucleotide sequence ID" value="NZ_JAKNHJ010000024.1"/>
</dbReference>
<feature type="active site" evidence="13">
    <location>
        <position position="343"/>
    </location>
</feature>
<feature type="binding site" evidence="14">
    <location>
        <position position="151"/>
    </location>
    <ligand>
        <name>ATP</name>
        <dbReference type="ChEBI" id="CHEBI:30616"/>
    </ligand>
</feature>
<dbReference type="InterPro" id="IPR011127">
    <property type="entry name" value="Dala_Dala_lig_N"/>
</dbReference>
<keyword evidence="10 15" id="KW-0464">Manganese</keyword>
<dbReference type="GO" id="GO:0008360">
    <property type="term" value="P:regulation of cell shape"/>
    <property type="evidence" value="ECO:0007669"/>
    <property type="project" value="UniProtKB-KW"/>
</dbReference>
<feature type="domain" description="ATP-grasp" evidence="17">
    <location>
        <begin position="155"/>
        <end position="365"/>
    </location>
</feature>
<feature type="binding site" evidence="15">
    <location>
        <position position="318"/>
    </location>
    <ligand>
        <name>Mg(2+)</name>
        <dbReference type="ChEBI" id="CHEBI:18420"/>
        <label>1</label>
    </ligand>
</feature>
<feature type="active site" evidence="13">
    <location>
        <position position="203"/>
    </location>
</feature>
<dbReference type="PROSITE" id="PS00843">
    <property type="entry name" value="DALA_DALA_LIGASE_1"/>
    <property type="match status" value="1"/>
</dbReference>
<comment type="similarity">
    <text evidence="2 12">Belongs to the D-alanine--D-alanine ligase family.</text>
</comment>
<feature type="binding site" evidence="15">
    <location>
        <position position="332"/>
    </location>
    <ligand>
        <name>Mg(2+)</name>
        <dbReference type="ChEBI" id="CHEBI:18420"/>
        <label>1</label>
    </ligand>
</feature>
<dbReference type="InterPro" id="IPR005905">
    <property type="entry name" value="D_ala_D_ala"/>
</dbReference>
<protein>
    <recommendedName>
        <fullName evidence="12">D-alanine--D-alanine ligase</fullName>
        <ecNumber evidence="12">6.3.2.4</ecNumber>
    </recommendedName>
    <alternativeName>
        <fullName evidence="12">D-Ala-D-Ala ligase</fullName>
    </alternativeName>
    <alternativeName>
        <fullName evidence="12">D-alanylalanine synthetase</fullName>
    </alternativeName>
</protein>
<keyword evidence="6 16" id="KW-0067">ATP-binding</keyword>
<feature type="active site" evidence="13">
    <location>
        <position position="21"/>
    </location>
</feature>
<feature type="binding site" evidence="15">
    <location>
        <position position="332"/>
    </location>
    <ligand>
        <name>Mg(2+)</name>
        <dbReference type="ChEBI" id="CHEBI:18420"/>
        <label>2</label>
    </ligand>
</feature>
<keyword evidence="11 12" id="KW-0961">Cell wall biogenesis/degradation</keyword>
<dbReference type="Gene3D" id="3.30.470.20">
    <property type="entry name" value="ATP-grasp fold, B domain"/>
    <property type="match status" value="1"/>
</dbReference>
<evidence type="ECO:0000256" key="3">
    <source>
        <dbReference type="ARBA" id="ARBA00022598"/>
    </source>
</evidence>
<comment type="pathway">
    <text evidence="12">Cell wall biogenesis; peptidoglycan biosynthesis.</text>
</comment>
<keyword evidence="9 12" id="KW-0573">Peptidoglycan synthesis</keyword>
<accession>A0AAJ1BET3</accession>
<feature type="binding site" evidence="14">
    <location>
        <begin position="195"/>
        <end position="197"/>
    </location>
    <ligand>
        <name>ATP</name>
        <dbReference type="ChEBI" id="CHEBI:30616"/>
    </ligand>
</feature>
<organism evidence="18 19">
    <name type="scientific">Varibaculum cambriense</name>
    <dbReference type="NCBI Taxonomy" id="184870"/>
    <lineage>
        <taxon>Bacteria</taxon>
        <taxon>Bacillati</taxon>
        <taxon>Actinomycetota</taxon>
        <taxon>Actinomycetes</taxon>
        <taxon>Actinomycetales</taxon>
        <taxon>Actinomycetaceae</taxon>
        <taxon>Varibaculum</taxon>
    </lineage>
</organism>
<keyword evidence="3 12" id="KW-0436">Ligase</keyword>
<evidence type="ECO:0000256" key="15">
    <source>
        <dbReference type="PIRSR" id="PIRSR039102-3"/>
    </source>
</evidence>
<dbReference type="Pfam" id="PF07478">
    <property type="entry name" value="Dala_Dala_lig_C"/>
    <property type="match status" value="1"/>
</dbReference>
<comment type="caution">
    <text evidence="18">The sequence shown here is derived from an EMBL/GenBank/DDBJ whole genome shotgun (WGS) entry which is preliminary data.</text>
</comment>
<comment type="function">
    <text evidence="12">Cell wall formation.</text>
</comment>
<feature type="binding site" evidence="14">
    <location>
        <begin position="233"/>
        <end position="240"/>
    </location>
    <ligand>
        <name>ATP</name>
        <dbReference type="ChEBI" id="CHEBI:30616"/>
    </ligand>
</feature>
<evidence type="ECO:0000256" key="10">
    <source>
        <dbReference type="ARBA" id="ARBA00023211"/>
    </source>
</evidence>
<dbReference type="PANTHER" id="PTHR23132">
    <property type="entry name" value="D-ALANINE--D-ALANINE LIGASE"/>
    <property type="match status" value="1"/>
</dbReference>
<dbReference type="PROSITE" id="PS50975">
    <property type="entry name" value="ATP_GRASP"/>
    <property type="match status" value="1"/>
</dbReference>
<dbReference type="EC" id="6.3.2.4" evidence="12"/>
<dbReference type="GO" id="GO:0071555">
    <property type="term" value="P:cell wall organization"/>
    <property type="evidence" value="ECO:0007669"/>
    <property type="project" value="UniProtKB-KW"/>
</dbReference>
<dbReference type="GO" id="GO:0005829">
    <property type="term" value="C:cytosol"/>
    <property type="evidence" value="ECO:0007669"/>
    <property type="project" value="TreeGrafter"/>
</dbReference>
<evidence type="ECO:0000256" key="14">
    <source>
        <dbReference type="PIRSR" id="PIRSR039102-2"/>
    </source>
</evidence>
<keyword evidence="5 14" id="KW-0547">Nucleotide-binding</keyword>
<dbReference type="InterPro" id="IPR011761">
    <property type="entry name" value="ATP-grasp"/>
</dbReference>
<evidence type="ECO:0000256" key="13">
    <source>
        <dbReference type="PIRSR" id="PIRSR039102-1"/>
    </source>
</evidence>
<feature type="binding site" evidence="14">
    <location>
        <begin position="203"/>
        <end position="204"/>
    </location>
    <ligand>
        <name>ATP</name>
        <dbReference type="ChEBI" id="CHEBI:30616"/>
    </ligand>
</feature>
<dbReference type="NCBIfam" id="TIGR01205">
    <property type="entry name" value="D_ala_D_alaTIGR"/>
    <property type="match status" value="1"/>
</dbReference>
<evidence type="ECO:0000256" key="6">
    <source>
        <dbReference type="ARBA" id="ARBA00022840"/>
    </source>
</evidence>
<comment type="cofactor">
    <cofactor evidence="1">
        <name>Mn(2+)</name>
        <dbReference type="ChEBI" id="CHEBI:29035"/>
    </cofactor>
</comment>
<dbReference type="NCBIfam" id="NF002528">
    <property type="entry name" value="PRK01966.1-4"/>
    <property type="match status" value="1"/>
</dbReference>
<name>A0AAJ1BET3_9ACTO</name>
<evidence type="ECO:0000256" key="4">
    <source>
        <dbReference type="ARBA" id="ARBA00022723"/>
    </source>
</evidence>
<feature type="binding site" evidence="15">
    <location>
        <position position="334"/>
    </location>
    <ligand>
        <name>Mg(2+)</name>
        <dbReference type="ChEBI" id="CHEBI:18420"/>
        <label>2</label>
    </ligand>
</feature>
<dbReference type="Gene3D" id="3.40.50.20">
    <property type="match status" value="1"/>
</dbReference>
<dbReference type="GO" id="GO:0009252">
    <property type="term" value="P:peptidoglycan biosynthetic process"/>
    <property type="evidence" value="ECO:0007669"/>
    <property type="project" value="UniProtKB-UniRule"/>
</dbReference>
<evidence type="ECO:0000256" key="8">
    <source>
        <dbReference type="ARBA" id="ARBA00022960"/>
    </source>
</evidence>
<dbReference type="Pfam" id="PF01820">
    <property type="entry name" value="Dala_Dala_lig_N"/>
    <property type="match status" value="1"/>
</dbReference>
<dbReference type="SUPFAM" id="SSF52440">
    <property type="entry name" value="PreATP-grasp domain"/>
    <property type="match status" value="1"/>
</dbReference>
<dbReference type="EMBL" id="JAKNHJ010000024">
    <property type="protein sequence ID" value="MCG4618710.1"/>
    <property type="molecule type" value="Genomic_DNA"/>
</dbReference>
<dbReference type="PANTHER" id="PTHR23132:SF25">
    <property type="entry name" value="D-ALANINE--D-ALANINE LIGASE A"/>
    <property type="match status" value="1"/>
</dbReference>
<evidence type="ECO:0000256" key="9">
    <source>
        <dbReference type="ARBA" id="ARBA00022984"/>
    </source>
</evidence>
<dbReference type="FunFam" id="3.30.470.20:FF:000008">
    <property type="entry name" value="D-alanine--D-alanine ligase"/>
    <property type="match status" value="1"/>
</dbReference>
<dbReference type="NCBIfam" id="NF002378">
    <property type="entry name" value="PRK01372.1"/>
    <property type="match status" value="1"/>
</dbReference>
<dbReference type="InterPro" id="IPR000291">
    <property type="entry name" value="D-Ala_lig_Van_CS"/>
</dbReference>
<comment type="cofactor">
    <cofactor evidence="15">
        <name>Mg(2+)</name>
        <dbReference type="ChEBI" id="CHEBI:18420"/>
    </cofactor>
    <cofactor evidence="15">
        <name>Mn(2+)</name>
        <dbReference type="ChEBI" id="CHEBI:29035"/>
    </cofactor>
    <text evidence="15">Binds 2 magnesium or manganese ions per subunit.</text>
</comment>
<evidence type="ECO:0000313" key="18">
    <source>
        <dbReference type="EMBL" id="MCG4618710.1"/>
    </source>
</evidence>
<dbReference type="GO" id="GO:0046872">
    <property type="term" value="F:metal ion binding"/>
    <property type="evidence" value="ECO:0007669"/>
    <property type="project" value="UniProtKB-KW"/>
</dbReference>
<dbReference type="Proteomes" id="UP001200537">
    <property type="component" value="Unassembled WGS sequence"/>
</dbReference>
<keyword evidence="12" id="KW-0963">Cytoplasm</keyword>
<evidence type="ECO:0000256" key="1">
    <source>
        <dbReference type="ARBA" id="ARBA00001936"/>
    </source>
</evidence>
<comment type="subcellular location">
    <subcellularLocation>
        <location evidence="12">Cytoplasm</location>
    </subcellularLocation>
</comment>